<feature type="transmembrane region" description="Helical" evidence="1">
    <location>
        <begin position="169"/>
        <end position="196"/>
    </location>
</feature>
<name>A0A2G6E152_9BACT</name>
<sequence length="615" mass="69792">MKKHNTISLLDYILLSIVLGVLSTLSTYGYGIGNHIEQLPMILRVLDPSYLSNDFFTNASIAMGPRFYFAKVVAWLAHYIPLPITYLVLTSLSNILITFITCLLACKLFAENQIAGILAGCVVMSIPTFFLGYNASIYDGMLTPAHLIMPLIFYAIWHGIYQHVIRATFFAGIASIIHPLFGLETAAILILIALLKKKPAKSGSTEKWYQHFVSIVIALLFLCFFTLIWFLPSRSMHRIPTDTFIQILAFFRHPHHYVPSAFGGRMIYLEAACFILATGIAWYWRAGTSLTIFPKREVFIFTIIILCLCLGGYIGVEIFPSKFWTTIQPFRLLFLIKWLGLIFISGMVGTLISRDSYDCDGYIILMSTLSPFALGVVLTAKIYRKFITQHVPALTWYVSPGALFIYSISIILYFHSDVIVLFPLYLFLGFSLLMGSKKIVYLGIAAGTITLLFVWSSPIAPLKLPERLQALGGKLLSPQICIEDLSGVDIDIAEYSRDYITKKALFLVPPTWGHFRLTARRAIVVDWKAFPFQEEKIIEWQQRIFDCYGTPESSGGLPALLEMERNYQTINAERLHDVVEKYHVTHIILYRQTPTMLPVLYENQQYKLVYVNKGD</sequence>
<keyword evidence="1" id="KW-0472">Membrane</keyword>
<feature type="transmembrane region" description="Helical" evidence="1">
    <location>
        <begin position="364"/>
        <end position="383"/>
    </location>
</feature>
<dbReference type="EMBL" id="PDPS01000042">
    <property type="protein sequence ID" value="PID55819.1"/>
    <property type="molecule type" value="Genomic_DNA"/>
</dbReference>
<feature type="transmembrane region" description="Helical" evidence="1">
    <location>
        <begin position="439"/>
        <end position="460"/>
    </location>
</feature>
<gene>
    <name evidence="3" type="ORF">CSB45_14000</name>
</gene>
<accession>A0A2G6E152</accession>
<keyword evidence="1" id="KW-0812">Transmembrane</keyword>
<feature type="transmembrane region" description="Helical" evidence="1">
    <location>
        <begin position="403"/>
        <end position="427"/>
    </location>
</feature>
<dbReference type="AlphaFoldDB" id="A0A2G6E152"/>
<evidence type="ECO:0000313" key="4">
    <source>
        <dbReference type="Proteomes" id="UP000229740"/>
    </source>
</evidence>
<proteinExistence type="predicted"/>
<dbReference type="Proteomes" id="UP000229740">
    <property type="component" value="Unassembled WGS sequence"/>
</dbReference>
<comment type="caution">
    <text evidence="3">The sequence shown here is derived from an EMBL/GenBank/DDBJ whole genome shotgun (WGS) entry which is preliminary data.</text>
</comment>
<dbReference type="Pfam" id="PF20604">
    <property type="entry name" value="DUF6798"/>
    <property type="match status" value="1"/>
</dbReference>
<feature type="transmembrane region" description="Helical" evidence="1">
    <location>
        <begin position="298"/>
        <end position="320"/>
    </location>
</feature>
<feature type="transmembrane region" description="Helical" evidence="1">
    <location>
        <begin position="137"/>
        <end position="157"/>
    </location>
</feature>
<dbReference type="InterPro" id="IPR046477">
    <property type="entry name" value="DUF6798"/>
</dbReference>
<feature type="transmembrane region" description="Helical" evidence="1">
    <location>
        <begin position="12"/>
        <end position="31"/>
    </location>
</feature>
<protein>
    <recommendedName>
        <fullName evidence="2">DUF6798 domain-containing protein</fullName>
    </recommendedName>
</protein>
<evidence type="ECO:0000256" key="1">
    <source>
        <dbReference type="SAM" id="Phobius"/>
    </source>
</evidence>
<feature type="transmembrane region" description="Helical" evidence="1">
    <location>
        <begin position="332"/>
        <end position="352"/>
    </location>
</feature>
<feature type="transmembrane region" description="Helical" evidence="1">
    <location>
        <begin position="208"/>
        <end position="231"/>
    </location>
</feature>
<feature type="transmembrane region" description="Helical" evidence="1">
    <location>
        <begin position="113"/>
        <end position="131"/>
    </location>
</feature>
<keyword evidence="1" id="KW-1133">Transmembrane helix</keyword>
<reference evidence="3 4" key="1">
    <citation type="submission" date="2017-10" db="EMBL/GenBank/DDBJ databases">
        <title>Novel microbial diversity and functional potential in the marine mammal oral microbiome.</title>
        <authorList>
            <person name="Dudek N.K."/>
            <person name="Sun C.L."/>
            <person name="Burstein D."/>
            <person name="Kantor R.S."/>
            <person name="Aliaga Goltsman D.S."/>
            <person name="Bik E.M."/>
            <person name="Thomas B.C."/>
            <person name="Banfield J.F."/>
            <person name="Relman D.A."/>
        </authorList>
    </citation>
    <scope>NUCLEOTIDE SEQUENCE [LARGE SCALE GENOMIC DNA]</scope>
    <source>
        <strain evidence="3">DOLZORAL124_49_17</strain>
    </source>
</reference>
<feature type="transmembrane region" description="Helical" evidence="1">
    <location>
        <begin position="84"/>
        <end position="106"/>
    </location>
</feature>
<evidence type="ECO:0000313" key="3">
    <source>
        <dbReference type="EMBL" id="PID55819.1"/>
    </source>
</evidence>
<evidence type="ECO:0000259" key="2">
    <source>
        <dbReference type="Pfam" id="PF20604"/>
    </source>
</evidence>
<feature type="transmembrane region" description="Helical" evidence="1">
    <location>
        <begin position="267"/>
        <end position="286"/>
    </location>
</feature>
<feature type="domain" description="DUF6798" evidence="2">
    <location>
        <begin position="491"/>
        <end position="545"/>
    </location>
</feature>
<organism evidence="3 4">
    <name type="scientific">candidate division KSB3 bacterium</name>
    <dbReference type="NCBI Taxonomy" id="2044937"/>
    <lineage>
        <taxon>Bacteria</taxon>
        <taxon>candidate division KSB3</taxon>
    </lineage>
</organism>